<dbReference type="InterPro" id="IPR015424">
    <property type="entry name" value="PyrdxlP-dep_Trfase"/>
</dbReference>
<organism evidence="5 6">
    <name type="scientific">Actinoallomurus bryophytorum</name>
    <dbReference type="NCBI Taxonomy" id="1490222"/>
    <lineage>
        <taxon>Bacteria</taxon>
        <taxon>Bacillati</taxon>
        <taxon>Actinomycetota</taxon>
        <taxon>Actinomycetes</taxon>
        <taxon>Streptosporangiales</taxon>
        <taxon>Thermomonosporaceae</taxon>
        <taxon>Actinoallomurus</taxon>
    </lineage>
</organism>
<evidence type="ECO:0000256" key="2">
    <source>
        <dbReference type="ARBA" id="ARBA00006966"/>
    </source>
</evidence>
<comment type="caution">
    <text evidence="5">The sequence shown here is derived from an EMBL/GenBank/DDBJ whole genome shotgun (WGS) entry which is preliminary data.</text>
</comment>
<dbReference type="PANTHER" id="PTHR48097:SF9">
    <property type="entry name" value="L-THREONINE ALDOLASE"/>
    <property type="match status" value="1"/>
</dbReference>
<sequence length="393" mass="42097">MAHPAALAATQRRVASGLTANKALRVVHDKADTALVSDTSPQVLRSLFLHAPIRRGPRVVLERMLELVDADTPPDGPDGPMAVLERRIAGLLGKEAALFFPSGTMAQQAALRVHAERSGRRGFAAHPHCHLDRWEMQGYNAVHGLWFHRAGDPNELMTAVDLRAVGEPLAAVLWELPQRDLGGLLPEWDALEEQVAVARAGGAAPHLDGARLWEAQTYYRRPLDQIAGIFDTVYVSLYKGLQGTRGAVLAGDAATVAAAGVWRARLGGAIPDAWPLALTALAGLDTIPPRMPAFRDHALAIAAAINADGAARTCPEPPQTPLFHVHLPAPARAVERAGAAILAESGVQLFPRIRTLPDPRQCAFEITVGENAMDFTPDEVVALVRELLDRAAA</sequence>
<dbReference type="Pfam" id="PF01212">
    <property type="entry name" value="Beta_elim_lyase"/>
    <property type="match status" value="1"/>
</dbReference>
<accession>A0A543CPB9</accession>
<dbReference type="InterPro" id="IPR015421">
    <property type="entry name" value="PyrdxlP-dep_Trfase_major"/>
</dbReference>
<dbReference type="Gene3D" id="3.90.1150.10">
    <property type="entry name" value="Aspartate Aminotransferase, domain 1"/>
    <property type="match status" value="1"/>
</dbReference>
<dbReference type="InterPro" id="IPR001597">
    <property type="entry name" value="ArAA_b-elim_lyase/Thr_aldolase"/>
</dbReference>
<gene>
    <name evidence="5" type="ORF">FB559_4604</name>
</gene>
<evidence type="ECO:0000313" key="5">
    <source>
        <dbReference type="EMBL" id="TQL98951.1"/>
    </source>
</evidence>
<protein>
    <submittedName>
        <fullName evidence="5">L-threonine aldolase</fullName>
    </submittedName>
</protein>
<comment type="similarity">
    <text evidence="2">Belongs to the threonine aldolase family.</text>
</comment>
<keyword evidence="6" id="KW-1185">Reference proteome</keyword>
<feature type="domain" description="Aromatic amino acid beta-eliminating lyase/threonine aldolase" evidence="4">
    <location>
        <begin position="76"/>
        <end position="320"/>
    </location>
</feature>
<reference evidence="5 6" key="1">
    <citation type="submission" date="2019-06" db="EMBL/GenBank/DDBJ databases">
        <title>Sequencing the genomes of 1000 actinobacteria strains.</title>
        <authorList>
            <person name="Klenk H.-P."/>
        </authorList>
    </citation>
    <scope>NUCLEOTIDE SEQUENCE [LARGE SCALE GENOMIC DNA]</scope>
    <source>
        <strain evidence="5 6">DSM 102200</strain>
    </source>
</reference>
<proteinExistence type="inferred from homology"/>
<comment type="cofactor">
    <cofactor evidence="1">
        <name>pyridoxal 5'-phosphate</name>
        <dbReference type="ChEBI" id="CHEBI:597326"/>
    </cofactor>
</comment>
<name>A0A543CPB9_9ACTN</name>
<evidence type="ECO:0000313" key="6">
    <source>
        <dbReference type="Proteomes" id="UP000316096"/>
    </source>
</evidence>
<dbReference type="Proteomes" id="UP000316096">
    <property type="component" value="Unassembled WGS sequence"/>
</dbReference>
<dbReference type="SUPFAM" id="SSF53383">
    <property type="entry name" value="PLP-dependent transferases"/>
    <property type="match status" value="1"/>
</dbReference>
<dbReference type="Gene3D" id="3.40.640.10">
    <property type="entry name" value="Type I PLP-dependent aspartate aminotransferase-like (Major domain)"/>
    <property type="match status" value="1"/>
</dbReference>
<dbReference type="EMBL" id="VFOZ01000001">
    <property type="protein sequence ID" value="TQL98951.1"/>
    <property type="molecule type" value="Genomic_DNA"/>
</dbReference>
<dbReference type="GO" id="GO:0006567">
    <property type="term" value="P:L-threonine catabolic process"/>
    <property type="evidence" value="ECO:0007669"/>
    <property type="project" value="TreeGrafter"/>
</dbReference>
<evidence type="ECO:0000256" key="1">
    <source>
        <dbReference type="ARBA" id="ARBA00001933"/>
    </source>
</evidence>
<dbReference type="GO" id="GO:0006545">
    <property type="term" value="P:glycine biosynthetic process"/>
    <property type="evidence" value="ECO:0007669"/>
    <property type="project" value="TreeGrafter"/>
</dbReference>
<evidence type="ECO:0000259" key="4">
    <source>
        <dbReference type="Pfam" id="PF01212"/>
    </source>
</evidence>
<dbReference type="AlphaFoldDB" id="A0A543CPB9"/>
<dbReference type="GO" id="GO:0008732">
    <property type="term" value="F:L-allo-threonine aldolase activity"/>
    <property type="evidence" value="ECO:0007669"/>
    <property type="project" value="TreeGrafter"/>
</dbReference>
<dbReference type="InterPro" id="IPR015422">
    <property type="entry name" value="PyrdxlP-dep_Trfase_small"/>
</dbReference>
<dbReference type="PANTHER" id="PTHR48097">
    <property type="entry name" value="L-THREONINE ALDOLASE-RELATED"/>
    <property type="match status" value="1"/>
</dbReference>
<dbReference type="GO" id="GO:0005829">
    <property type="term" value="C:cytosol"/>
    <property type="evidence" value="ECO:0007669"/>
    <property type="project" value="TreeGrafter"/>
</dbReference>
<evidence type="ECO:0000256" key="3">
    <source>
        <dbReference type="ARBA" id="ARBA00022898"/>
    </source>
</evidence>
<keyword evidence="3" id="KW-0663">Pyridoxal phosphate</keyword>